<dbReference type="Pfam" id="PF12833">
    <property type="entry name" value="HTH_18"/>
    <property type="match status" value="1"/>
</dbReference>
<dbReference type="Proteomes" id="UP001612741">
    <property type="component" value="Unassembled WGS sequence"/>
</dbReference>
<reference evidence="5 6" key="1">
    <citation type="submission" date="2024-10" db="EMBL/GenBank/DDBJ databases">
        <title>The Natural Products Discovery Center: Release of the First 8490 Sequenced Strains for Exploring Actinobacteria Biosynthetic Diversity.</title>
        <authorList>
            <person name="Kalkreuter E."/>
            <person name="Kautsar S.A."/>
            <person name="Yang D."/>
            <person name="Bader C.D."/>
            <person name="Teijaro C.N."/>
            <person name="Fluegel L."/>
            <person name="Davis C.M."/>
            <person name="Simpson J.R."/>
            <person name="Lauterbach L."/>
            <person name="Steele A.D."/>
            <person name="Gui C."/>
            <person name="Meng S."/>
            <person name="Li G."/>
            <person name="Viehrig K."/>
            <person name="Ye F."/>
            <person name="Su P."/>
            <person name="Kiefer A.F."/>
            <person name="Nichols A."/>
            <person name="Cepeda A.J."/>
            <person name="Yan W."/>
            <person name="Fan B."/>
            <person name="Jiang Y."/>
            <person name="Adhikari A."/>
            <person name="Zheng C.-J."/>
            <person name="Schuster L."/>
            <person name="Cowan T.M."/>
            <person name="Smanski M.J."/>
            <person name="Chevrette M.G."/>
            <person name="De Carvalho L.P.S."/>
            <person name="Shen B."/>
        </authorList>
    </citation>
    <scope>NUCLEOTIDE SEQUENCE [LARGE SCALE GENOMIC DNA]</scope>
    <source>
        <strain evidence="5 6">NPDC050545</strain>
    </source>
</reference>
<proteinExistence type="predicted"/>
<dbReference type="EMBL" id="JBITGY010000015">
    <property type="protein sequence ID" value="MFI6504502.1"/>
    <property type="molecule type" value="Genomic_DNA"/>
</dbReference>
<feature type="domain" description="HTH araC/xylS-type" evidence="4">
    <location>
        <begin position="164"/>
        <end position="264"/>
    </location>
</feature>
<evidence type="ECO:0000313" key="5">
    <source>
        <dbReference type="EMBL" id="MFI6504502.1"/>
    </source>
</evidence>
<organism evidence="5 6">
    <name type="scientific">Nonomuraea typhae</name>
    <dbReference type="NCBI Taxonomy" id="2603600"/>
    <lineage>
        <taxon>Bacteria</taxon>
        <taxon>Bacillati</taxon>
        <taxon>Actinomycetota</taxon>
        <taxon>Actinomycetes</taxon>
        <taxon>Streptosporangiales</taxon>
        <taxon>Streptosporangiaceae</taxon>
        <taxon>Nonomuraea</taxon>
    </lineage>
</organism>
<keyword evidence="2" id="KW-0238">DNA-binding</keyword>
<gene>
    <name evidence="5" type="ORF">ACIBG2_44455</name>
</gene>
<dbReference type="SMART" id="SM00342">
    <property type="entry name" value="HTH_ARAC"/>
    <property type="match status" value="1"/>
</dbReference>
<sequence>MVIDGERLASTGDMVLGDIRFRDTRERRGWSPELPETDDGVCLVRSGWFRREESGRREFLDATRGYIAKAGTVERVFGRRGGFTWIRLSPAAFDTCVEGAQREHWLVNVSGALDLQHRLLLAAVRGGTDSFELAERLLSLLEALPTRTERPGPTPWPSTRVAHRALAAAAQEALNCDPSRGLERLGELVGASPHHLSRVFRKVTGQTLTAYRNELRVRSILEHLAEGMTDLADLAAVHGFVDQAHMTNVIRRHLADTPAGLRRRLSMNLQEHGTPQG</sequence>
<accession>A0ABW7Z8K8</accession>
<keyword evidence="3" id="KW-0804">Transcription</keyword>
<dbReference type="InterPro" id="IPR009057">
    <property type="entry name" value="Homeodomain-like_sf"/>
</dbReference>
<dbReference type="PROSITE" id="PS01124">
    <property type="entry name" value="HTH_ARAC_FAMILY_2"/>
    <property type="match status" value="1"/>
</dbReference>
<dbReference type="PANTHER" id="PTHR46796:SF2">
    <property type="entry name" value="TRANSCRIPTIONAL REGULATORY PROTEIN"/>
    <property type="match status" value="1"/>
</dbReference>
<dbReference type="RefSeq" id="WP_397090252.1">
    <property type="nucleotide sequence ID" value="NZ_JBITGY010000015.1"/>
</dbReference>
<evidence type="ECO:0000256" key="2">
    <source>
        <dbReference type="ARBA" id="ARBA00023125"/>
    </source>
</evidence>
<protein>
    <submittedName>
        <fullName evidence="5">Helix-turn-helix domain-containing protein</fullName>
    </submittedName>
</protein>
<dbReference type="InterPro" id="IPR018060">
    <property type="entry name" value="HTH_AraC"/>
</dbReference>
<evidence type="ECO:0000256" key="3">
    <source>
        <dbReference type="ARBA" id="ARBA00023163"/>
    </source>
</evidence>
<dbReference type="SUPFAM" id="SSF46689">
    <property type="entry name" value="Homeodomain-like"/>
    <property type="match status" value="1"/>
</dbReference>
<dbReference type="InterPro" id="IPR050204">
    <property type="entry name" value="AraC_XylS_family_regulators"/>
</dbReference>
<evidence type="ECO:0000313" key="6">
    <source>
        <dbReference type="Proteomes" id="UP001612741"/>
    </source>
</evidence>
<evidence type="ECO:0000259" key="4">
    <source>
        <dbReference type="PROSITE" id="PS01124"/>
    </source>
</evidence>
<evidence type="ECO:0000256" key="1">
    <source>
        <dbReference type="ARBA" id="ARBA00023015"/>
    </source>
</evidence>
<dbReference type="Gene3D" id="1.10.10.60">
    <property type="entry name" value="Homeodomain-like"/>
    <property type="match status" value="1"/>
</dbReference>
<comment type="caution">
    <text evidence="5">The sequence shown here is derived from an EMBL/GenBank/DDBJ whole genome shotgun (WGS) entry which is preliminary data.</text>
</comment>
<dbReference type="PANTHER" id="PTHR46796">
    <property type="entry name" value="HTH-TYPE TRANSCRIPTIONAL ACTIVATOR RHAS-RELATED"/>
    <property type="match status" value="1"/>
</dbReference>
<keyword evidence="1" id="KW-0805">Transcription regulation</keyword>
<name>A0ABW7Z8K8_9ACTN</name>
<keyword evidence="6" id="KW-1185">Reference proteome</keyword>